<dbReference type="Proteomes" id="UP000436138">
    <property type="component" value="Chromosome"/>
</dbReference>
<dbReference type="KEGG" id="sbro:GQF42_01320"/>
<accession>A0A6I6MT53</accession>
<proteinExistence type="predicted"/>
<protein>
    <submittedName>
        <fullName evidence="1">Uncharacterized protein</fullName>
    </submittedName>
</protein>
<dbReference type="EMBL" id="CP047020">
    <property type="protein sequence ID" value="QHA02164.1"/>
    <property type="molecule type" value="Genomic_DNA"/>
</dbReference>
<name>A0A6I6MT53_9ACTN</name>
<sequence length="45" mass="4623">MAAGRELFVTRGSIGIESTGAPAAGDTVRFAASGGRRIGVRRPLH</sequence>
<dbReference type="RefSeq" id="WP_158916921.1">
    <property type="nucleotide sequence ID" value="NZ_CP047020.1"/>
</dbReference>
<organism evidence="1 2">
    <name type="scientific">Streptomyces broussonetiae</name>
    <dbReference type="NCBI Taxonomy" id="2686304"/>
    <lineage>
        <taxon>Bacteria</taxon>
        <taxon>Bacillati</taxon>
        <taxon>Actinomycetota</taxon>
        <taxon>Actinomycetes</taxon>
        <taxon>Kitasatosporales</taxon>
        <taxon>Streptomycetaceae</taxon>
        <taxon>Streptomyces</taxon>
    </lineage>
</organism>
<evidence type="ECO:0000313" key="1">
    <source>
        <dbReference type="EMBL" id="QHA02164.1"/>
    </source>
</evidence>
<gene>
    <name evidence="1" type="ORF">GQF42_01320</name>
</gene>
<reference evidence="1 2" key="1">
    <citation type="submission" date="2019-12" db="EMBL/GenBank/DDBJ databases">
        <title>Streptomyces sp. strain T44 isolated from rhizosphere soil of Broussonetia papyrifera.</title>
        <authorList>
            <person name="Mo P."/>
        </authorList>
    </citation>
    <scope>NUCLEOTIDE SEQUENCE [LARGE SCALE GENOMIC DNA]</scope>
    <source>
        <strain evidence="1 2">T44</strain>
    </source>
</reference>
<dbReference type="AlphaFoldDB" id="A0A6I6MT53"/>
<evidence type="ECO:0000313" key="2">
    <source>
        <dbReference type="Proteomes" id="UP000436138"/>
    </source>
</evidence>
<keyword evidence="2" id="KW-1185">Reference proteome</keyword>